<dbReference type="SUPFAM" id="SSF54427">
    <property type="entry name" value="NTF2-like"/>
    <property type="match status" value="1"/>
</dbReference>
<dbReference type="PATRIC" id="fig|1306953.7.peg.2668"/>
<accession>A0A0L1KEM3</accession>
<gene>
    <name evidence="1" type="ORF">J121_2579</name>
</gene>
<reference evidence="1" key="1">
    <citation type="submission" date="2015-02" db="EMBL/GenBank/DDBJ databases">
        <authorList>
            <person name="Chooi Y.-H."/>
        </authorList>
    </citation>
    <scope>NUCLEOTIDE SEQUENCE [LARGE SCALE GENOMIC DNA]</scope>
    <source>
        <strain evidence="1">LAMA 915</strain>
    </source>
</reference>
<dbReference type="RefSeq" id="WP_050600256.1">
    <property type="nucleotide sequence ID" value="NZ_JYNE01000023.1"/>
</dbReference>
<sequence length="141" mass="15962">MVFGFLNKRLSRKSRAKMVGQLVDALNRFDYEAVERLISPDMKVVDAGGYRLEGAAAVIDADRTFREQADRPQIIVDTLDHWGKGMLLRGHLESPMAEIDGPLMWRIEFTGKRIGLIETTRPLDRMTAPMFASRRSAQAAR</sequence>
<evidence type="ECO:0000313" key="2">
    <source>
        <dbReference type="Proteomes" id="UP000037446"/>
    </source>
</evidence>
<evidence type="ECO:0000313" key="1">
    <source>
        <dbReference type="EMBL" id="KNH02329.1"/>
    </source>
</evidence>
<evidence type="ECO:0008006" key="3">
    <source>
        <dbReference type="Google" id="ProtNLM"/>
    </source>
</evidence>
<name>A0A0L1KEM3_9SPHN</name>
<proteinExistence type="predicted"/>
<dbReference type="InterPro" id="IPR032710">
    <property type="entry name" value="NTF2-like_dom_sf"/>
</dbReference>
<dbReference type="EMBL" id="JYNE01000023">
    <property type="protein sequence ID" value="KNH02329.1"/>
    <property type="molecule type" value="Genomic_DNA"/>
</dbReference>
<comment type="caution">
    <text evidence="1">The sequence shown here is derived from an EMBL/GenBank/DDBJ whole genome shotgun (WGS) entry which is preliminary data.</text>
</comment>
<dbReference type="Proteomes" id="UP000037446">
    <property type="component" value="Unassembled WGS sequence"/>
</dbReference>
<organism evidence="1 2">
    <name type="scientific">Qipengyuania citrea LAMA 915</name>
    <dbReference type="NCBI Taxonomy" id="1306953"/>
    <lineage>
        <taxon>Bacteria</taxon>
        <taxon>Pseudomonadati</taxon>
        <taxon>Pseudomonadota</taxon>
        <taxon>Alphaproteobacteria</taxon>
        <taxon>Sphingomonadales</taxon>
        <taxon>Erythrobacteraceae</taxon>
        <taxon>Qipengyuania</taxon>
    </lineage>
</organism>
<dbReference type="STRING" id="1306953.J121_2579"/>
<protein>
    <recommendedName>
        <fullName evidence="3">SnoaL-like domain-containing protein</fullName>
    </recommendedName>
</protein>
<dbReference type="Gene3D" id="3.10.450.50">
    <property type="match status" value="1"/>
</dbReference>
<dbReference type="AlphaFoldDB" id="A0A0L1KEM3"/>